<dbReference type="InterPro" id="IPR036225">
    <property type="entry name" value="SRP/SRP_N"/>
</dbReference>
<organism evidence="19 20">
    <name type="scientific">Nepenthes gracilis</name>
    <name type="common">Slender pitcher plant</name>
    <dbReference type="NCBI Taxonomy" id="150966"/>
    <lineage>
        <taxon>Eukaryota</taxon>
        <taxon>Viridiplantae</taxon>
        <taxon>Streptophyta</taxon>
        <taxon>Embryophyta</taxon>
        <taxon>Tracheophyta</taxon>
        <taxon>Spermatophyta</taxon>
        <taxon>Magnoliopsida</taxon>
        <taxon>eudicotyledons</taxon>
        <taxon>Gunneridae</taxon>
        <taxon>Pentapetalae</taxon>
        <taxon>Caryophyllales</taxon>
        <taxon>Nepenthaceae</taxon>
        <taxon>Nepenthes</taxon>
    </lineage>
</organism>
<dbReference type="EMBL" id="BSYO01000004">
    <property type="protein sequence ID" value="GMH03623.1"/>
    <property type="molecule type" value="Genomic_DNA"/>
</dbReference>
<keyword evidence="11" id="KW-0687">Ribonucleoprotein</keyword>
<dbReference type="EC" id="3.6.5.4" evidence="13"/>
<evidence type="ECO:0000256" key="7">
    <source>
        <dbReference type="ARBA" id="ARBA00022824"/>
    </source>
</evidence>
<dbReference type="Pfam" id="PF00787">
    <property type="entry name" value="PX"/>
    <property type="match status" value="1"/>
</dbReference>
<comment type="subunit">
    <text evidence="12">Component of a signal recognition particle (SRP) complex that consists of a 7SL RNA molecule of 300 nucleotides and six protein subunits: SRP72, SRP68, SRP54, SRP19, SRP14 and SRP9.</text>
</comment>
<dbReference type="SMART" id="SM00962">
    <property type="entry name" value="SRP54"/>
    <property type="match status" value="1"/>
</dbReference>
<keyword evidence="6" id="KW-0378">Hydrolase</keyword>
<dbReference type="GO" id="GO:0005525">
    <property type="term" value="F:GTP binding"/>
    <property type="evidence" value="ECO:0007669"/>
    <property type="project" value="UniProtKB-KW"/>
</dbReference>
<dbReference type="SUPFAM" id="SSF64268">
    <property type="entry name" value="PX domain"/>
    <property type="match status" value="1"/>
</dbReference>
<protein>
    <recommendedName>
        <fullName evidence="13">signal-recognition-particle GTPase</fullName>
        <ecNumber evidence="13">3.6.5.4</ecNumber>
    </recommendedName>
</protein>
<dbReference type="Pfam" id="PF02978">
    <property type="entry name" value="SRP_SPB"/>
    <property type="match status" value="1"/>
</dbReference>
<reference evidence="19" key="1">
    <citation type="submission" date="2023-05" db="EMBL/GenBank/DDBJ databases">
        <title>Nepenthes gracilis genome sequencing.</title>
        <authorList>
            <person name="Fukushima K."/>
        </authorList>
    </citation>
    <scope>NUCLEOTIDE SEQUENCE</scope>
    <source>
        <strain evidence="19">SING2019-196</strain>
    </source>
</reference>
<evidence type="ECO:0000256" key="17">
    <source>
        <dbReference type="SAM" id="MobiDB-lite"/>
    </source>
</evidence>
<comment type="subcellular location">
    <subcellularLocation>
        <location evidence="2">Cytoplasm</location>
    </subcellularLocation>
    <subcellularLocation>
        <location evidence="1">Endoplasmic reticulum</location>
    </subcellularLocation>
</comment>
<dbReference type="InterPro" id="IPR044588">
    <property type="entry name" value="EREX-like"/>
</dbReference>
<evidence type="ECO:0000259" key="18">
    <source>
        <dbReference type="PROSITE" id="PS50195"/>
    </source>
</evidence>
<dbReference type="GO" id="GO:0005768">
    <property type="term" value="C:endosome"/>
    <property type="evidence" value="ECO:0007669"/>
    <property type="project" value="UniProtKB-ARBA"/>
</dbReference>
<dbReference type="SMART" id="SM00312">
    <property type="entry name" value="PX"/>
    <property type="match status" value="1"/>
</dbReference>
<dbReference type="CDD" id="cd17875">
    <property type="entry name" value="SRP54_G"/>
    <property type="match status" value="1"/>
</dbReference>
<keyword evidence="9" id="KW-0342">GTP-binding</keyword>
<dbReference type="GO" id="GO:0008312">
    <property type="term" value="F:7S RNA binding"/>
    <property type="evidence" value="ECO:0007669"/>
    <property type="project" value="InterPro"/>
</dbReference>
<evidence type="ECO:0000256" key="3">
    <source>
        <dbReference type="ARBA" id="ARBA00005450"/>
    </source>
</evidence>
<keyword evidence="20" id="KW-1185">Reference proteome</keyword>
<dbReference type="SUPFAM" id="SSF52540">
    <property type="entry name" value="P-loop containing nucleoside triphosphate hydrolases"/>
    <property type="match status" value="1"/>
</dbReference>
<feature type="domain" description="PX" evidence="18">
    <location>
        <begin position="100"/>
        <end position="236"/>
    </location>
</feature>
<evidence type="ECO:0000256" key="13">
    <source>
        <dbReference type="ARBA" id="ARBA00035672"/>
    </source>
</evidence>
<dbReference type="InterPro" id="IPR022941">
    <property type="entry name" value="SRP54"/>
</dbReference>
<keyword evidence="7" id="KW-0256">Endoplasmic reticulum</keyword>
<dbReference type="InterPro" id="IPR003593">
    <property type="entry name" value="AAA+_ATPase"/>
</dbReference>
<keyword evidence="8" id="KW-0694">RNA-binding</keyword>
<dbReference type="GO" id="GO:0006614">
    <property type="term" value="P:SRP-dependent cotranslational protein targeting to membrane"/>
    <property type="evidence" value="ECO:0007669"/>
    <property type="project" value="InterPro"/>
</dbReference>
<evidence type="ECO:0000256" key="8">
    <source>
        <dbReference type="ARBA" id="ARBA00022884"/>
    </source>
</evidence>
<sequence>MRVADLSVKMNYYTHDLSLLESSFSDLFMEAVEWKWPPVSLPESAASTSTATQKAKRSPPRHRHDGTSPLPLGMDWSLPPRVWDGCDSIWPHDPHTGWSYCVTVPSWTILPNSRGSDHAVFYRVQVGIQSPEAITAIRGILRRFSDFLKLFAELKKLFPQKNLPSAPPRRLLRIKSRTFLEERRCLLEDWMEKSSFSDSSASGMASSLQVHPSLDMSVVAGTSSVASDYGDDSVYEKSEIGTPRHGGYSISELSWENSAPEIDLTGAAEETLNRSNSLPMGDFIGSIQRFSRDKMFARKAKKDKYFPETSRASSYGADGRGNLSEEANCKATAHVRRLSTESVENNESSAQTSEIVNRGADYIFADIFDFNESIEAWKTVDVNSRIQSPSRLIVTLPSELRHKFSRVLVTLQRRLATAKTDMEDLVARLNQEIAARQYLMTKVKDLEVELETARENRTENLQQAVSTERERFTQMQWDMEELRKTCLEMELRLKAEQDEKVRIETAKLSVIEENEMLLQALDAAREQLEKLQKSHEQSELTSKADVRVLIKEVKSLRRSQSEMKQELGRLMKEKLEAERALEKEKQRRELSSATNSKLLHECVILCNRLQECSVNFLVEEEDKLIMDTSSSSDVIDLLTTSENRIGLLLAEAQLLAQDVENSFVRADTGHGIDRGITTDDELRKMLTDIFIDNARLRQQINSVLRYALNTSGHDKFERGDEELDAPLKKTVLISSIHSFSKGTRTAQSSPATQEVMIVASPSQLCLKCLGNQIRVKQRENNAGDYLEFDRKSIKVETLEVGDGFAKMVLAQLGGSISRALQQMSNATIIDEAVLNSCLNEIVRALLQADVNIRLVSEMQKNIKKIVNLDDLAAGHNKRKIIQQAVFNELCKMLDAGKPSFTPKKGKTSIVMFVGLQGSGKTTTCTKYAYYHQKKGWKPALVCADTFRAGAFDQLKQNATKAKIPFYGSYMESDPVKIAVEGVERFKKENCDLIIIDTSGRHKQEAALFEEMRQVSEATKPDLVIFVMDSSIGQAAFDQAQAFKQSVAVGAVIITKMDGHAKGGGALSAVAATKSPVIFIGTGEHMDEFEVFDVKPFVSRLLGMGDWSGFMDKIHEVVPMDQQPELLQKLTEGTFTLRIMYEQFQNILKMGPIGQVFSMLPGFSAELMPKGREKESQAKLKRYMTMMDSMTNEELDSSNPKLMNESRIMRIARGSGRPFREVMEMLEEYKRLAKMWSKMKGLKIPKKGEMSALSRNVNAQHMSKILPPQMLKQIGGMGGLQNLMKQMGSSKDMMGMFGGAD</sequence>
<dbReference type="Pfam" id="PF02881">
    <property type="entry name" value="SRP54_N"/>
    <property type="match status" value="1"/>
</dbReference>
<dbReference type="GO" id="GO:0035091">
    <property type="term" value="F:phosphatidylinositol binding"/>
    <property type="evidence" value="ECO:0007669"/>
    <property type="project" value="InterPro"/>
</dbReference>
<evidence type="ECO:0000256" key="5">
    <source>
        <dbReference type="ARBA" id="ARBA00022741"/>
    </source>
</evidence>
<dbReference type="Pfam" id="PF00448">
    <property type="entry name" value="SRP54"/>
    <property type="match status" value="1"/>
</dbReference>
<proteinExistence type="inferred from homology"/>
<dbReference type="GO" id="GO:0003924">
    <property type="term" value="F:GTPase activity"/>
    <property type="evidence" value="ECO:0007669"/>
    <property type="project" value="InterPro"/>
</dbReference>
<dbReference type="GO" id="GO:0016020">
    <property type="term" value="C:membrane"/>
    <property type="evidence" value="ECO:0007669"/>
    <property type="project" value="UniProtKB-ARBA"/>
</dbReference>
<evidence type="ECO:0000313" key="20">
    <source>
        <dbReference type="Proteomes" id="UP001279734"/>
    </source>
</evidence>
<feature type="coiled-coil region" evidence="16">
    <location>
        <begin position="408"/>
        <end position="587"/>
    </location>
</feature>
<comment type="similarity">
    <text evidence="3">Belongs to the GTP-binding SRP family. SRP54 subfamily.</text>
</comment>
<evidence type="ECO:0000256" key="1">
    <source>
        <dbReference type="ARBA" id="ARBA00004240"/>
    </source>
</evidence>
<dbReference type="InterPro" id="IPR013822">
    <property type="entry name" value="Signal_recog_particl_SRP54_hlx"/>
</dbReference>
<keyword evidence="4" id="KW-0963">Cytoplasm</keyword>
<dbReference type="InterPro" id="IPR004125">
    <property type="entry name" value="Signal_recog_particle_SRP54_M"/>
</dbReference>
<dbReference type="GO" id="GO:0015031">
    <property type="term" value="P:protein transport"/>
    <property type="evidence" value="ECO:0007669"/>
    <property type="project" value="InterPro"/>
</dbReference>
<evidence type="ECO:0000256" key="6">
    <source>
        <dbReference type="ARBA" id="ARBA00022801"/>
    </source>
</evidence>
<evidence type="ECO:0000256" key="9">
    <source>
        <dbReference type="ARBA" id="ARBA00023134"/>
    </source>
</evidence>
<keyword evidence="16" id="KW-0175">Coiled coil</keyword>
<dbReference type="FunFam" id="1.20.120.140:FF:000001">
    <property type="entry name" value="Signal recognition particle GTPase"/>
    <property type="match status" value="1"/>
</dbReference>
<dbReference type="NCBIfam" id="TIGR01425">
    <property type="entry name" value="SRP54_euk"/>
    <property type="match status" value="1"/>
</dbReference>
<dbReference type="InterPro" id="IPR001683">
    <property type="entry name" value="PX_dom"/>
</dbReference>
<dbReference type="SMART" id="SM00963">
    <property type="entry name" value="SRP54_N"/>
    <property type="match status" value="1"/>
</dbReference>
<dbReference type="Gene3D" id="1.20.120.140">
    <property type="entry name" value="Signal recognition particle SRP54, nucleotide-binding domain"/>
    <property type="match status" value="1"/>
</dbReference>
<dbReference type="PANTHER" id="PTHR46856:SF3">
    <property type="entry name" value="PX DOMAIN-CONTAINING PROTEIN EREX"/>
    <property type="match status" value="1"/>
</dbReference>
<keyword evidence="10" id="KW-0733">Signal recognition particle</keyword>
<evidence type="ECO:0000256" key="16">
    <source>
        <dbReference type="SAM" id="Coils"/>
    </source>
</evidence>
<dbReference type="InterPro" id="IPR042101">
    <property type="entry name" value="SRP54_N_sf"/>
</dbReference>
<evidence type="ECO:0000256" key="11">
    <source>
        <dbReference type="ARBA" id="ARBA00023274"/>
    </source>
</evidence>
<dbReference type="Proteomes" id="UP001279734">
    <property type="component" value="Unassembled WGS sequence"/>
</dbReference>
<dbReference type="HAMAP" id="MF_00306">
    <property type="entry name" value="SRP54"/>
    <property type="match status" value="1"/>
</dbReference>
<dbReference type="GO" id="GO:0005786">
    <property type="term" value="C:signal recognition particle, endoplasmic reticulum targeting"/>
    <property type="evidence" value="ECO:0007669"/>
    <property type="project" value="UniProtKB-KW"/>
</dbReference>
<dbReference type="FunFam" id="3.40.50.300:FF:000022">
    <property type="entry name" value="Signal recognition particle 54 kDa subunit"/>
    <property type="match status" value="1"/>
</dbReference>
<gene>
    <name evidence="19" type="ORF">Nepgr_005462</name>
</gene>
<comment type="function">
    <text evidence="14">Component of the signal recognition particle (SRP) complex, a ribonucleoprotein complex that mediates the cotranslational targeting of secretory and membrane proteins to the endoplasmic reticulum (ER). As part of the SRP complex, associates with the SRP receptor (SR) component SRPRA to target secretory proteins to the endoplasmic reticulum membrane. Binds to the signal sequence of presecretory proteins when they emerge from the ribosomes. Displays basal GTPase activity, and stimulates reciprocal GTPase activation of the SR subunit SRPRA. Forms a guanosine 5'-triphosphate (GTP)-dependent complex with the SR subunit SRPRA. SR compaction and GTPase mediated rearrangement of SR drive SRP-mediated cotranslational protein translocation into the ER. Requires the presence of SRP9/SRP14 and/or SRP19 to stably interact with RNA.</text>
</comment>
<keyword evidence="5" id="KW-0547">Nucleotide-binding</keyword>
<dbReference type="PROSITE" id="PS00300">
    <property type="entry name" value="SRP54"/>
    <property type="match status" value="1"/>
</dbReference>
<dbReference type="InterPro" id="IPR000897">
    <property type="entry name" value="SRP54_GTPase_dom"/>
</dbReference>
<evidence type="ECO:0000256" key="14">
    <source>
        <dbReference type="ARBA" id="ARBA00046020"/>
    </source>
</evidence>
<dbReference type="PROSITE" id="PS50195">
    <property type="entry name" value="PX"/>
    <property type="match status" value="1"/>
</dbReference>
<name>A0AAD3S3A9_NEPGR</name>
<dbReference type="InterPro" id="IPR036891">
    <property type="entry name" value="Signal_recog_part_SRP54_M_sf"/>
</dbReference>
<evidence type="ECO:0000256" key="10">
    <source>
        <dbReference type="ARBA" id="ARBA00023135"/>
    </source>
</evidence>
<feature type="region of interest" description="Disordered" evidence="17">
    <location>
        <begin position="43"/>
        <end position="70"/>
    </location>
</feature>
<dbReference type="GO" id="GO:0005783">
    <property type="term" value="C:endoplasmic reticulum"/>
    <property type="evidence" value="ECO:0007669"/>
    <property type="project" value="UniProtKB-SubCell"/>
</dbReference>
<dbReference type="Gene3D" id="3.40.50.300">
    <property type="entry name" value="P-loop containing nucleotide triphosphate hydrolases"/>
    <property type="match status" value="1"/>
</dbReference>
<dbReference type="InterPro" id="IPR036871">
    <property type="entry name" value="PX_dom_sf"/>
</dbReference>
<dbReference type="SUPFAM" id="SSF47446">
    <property type="entry name" value="Signal peptide-binding domain"/>
    <property type="match status" value="1"/>
</dbReference>
<dbReference type="SUPFAM" id="SSF47364">
    <property type="entry name" value="Domain of the SRP/SRP receptor G-proteins"/>
    <property type="match status" value="1"/>
</dbReference>
<comment type="catalytic activity">
    <reaction evidence="15">
        <text>GTP + H2O = GDP + phosphate + H(+)</text>
        <dbReference type="Rhea" id="RHEA:19669"/>
        <dbReference type="ChEBI" id="CHEBI:15377"/>
        <dbReference type="ChEBI" id="CHEBI:15378"/>
        <dbReference type="ChEBI" id="CHEBI:37565"/>
        <dbReference type="ChEBI" id="CHEBI:43474"/>
        <dbReference type="ChEBI" id="CHEBI:58189"/>
        <dbReference type="EC" id="3.6.5.4"/>
    </reaction>
    <physiologicalReaction direction="left-to-right" evidence="15">
        <dbReference type="Rhea" id="RHEA:19670"/>
    </physiologicalReaction>
</comment>
<dbReference type="FunFam" id="1.10.260.30:FF:000004">
    <property type="entry name" value="Signal recognition particle 54 kDa protein"/>
    <property type="match status" value="1"/>
</dbReference>
<dbReference type="InterPro" id="IPR006325">
    <property type="entry name" value="SRP54_euk"/>
</dbReference>
<dbReference type="SMART" id="SM00382">
    <property type="entry name" value="AAA"/>
    <property type="match status" value="1"/>
</dbReference>
<dbReference type="InterPro" id="IPR027417">
    <property type="entry name" value="P-loop_NTPase"/>
</dbReference>
<evidence type="ECO:0000256" key="2">
    <source>
        <dbReference type="ARBA" id="ARBA00004496"/>
    </source>
</evidence>
<feature type="compositionally biased region" description="Basic residues" evidence="17">
    <location>
        <begin position="54"/>
        <end position="64"/>
    </location>
</feature>
<dbReference type="Gene3D" id="3.30.1520.10">
    <property type="entry name" value="Phox-like domain"/>
    <property type="match status" value="1"/>
</dbReference>
<evidence type="ECO:0000256" key="4">
    <source>
        <dbReference type="ARBA" id="ARBA00022490"/>
    </source>
</evidence>
<accession>A0AAD3S3A9</accession>
<dbReference type="Gene3D" id="1.10.260.30">
    <property type="entry name" value="Signal recognition particle, SRP54 subunit, M-domain"/>
    <property type="match status" value="1"/>
</dbReference>
<evidence type="ECO:0000256" key="12">
    <source>
        <dbReference type="ARBA" id="ARBA00034796"/>
    </source>
</evidence>
<evidence type="ECO:0000313" key="19">
    <source>
        <dbReference type="EMBL" id="GMH03623.1"/>
    </source>
</evidence>
<comment type="caution">
    <text evidence="19">The sequence shown here is derived from an EMBL/GenBank/DDBJ whole genome shotgun (WGS) entry which is preliminary data.</text>
</comment>
<evidence type="ECO:0000256" key="15">
    <source>
        <dbReference type="ARBA" id="ARBA00048157"/>
    </source>
</evidence>
<dbReference type="PANTHER" id="PTHR46856">
    <property type="entry name" value="PX DOMAIN-CONTAINING PROTEIN EREL1-RELATED"/>
    <property type="match status" value="1"/>
</dbReference>